<keyword evidence="1" id="KW-0472">Membrane</keyword>
<dbReference type="InterPro" id="IPR036249">
    <property type="entry name" value="Thioredoxin-like_sf"/>
</dbReference>
<dbReference type="SUPFAM" id="SSF52833">
    <property type="entry name" value="Thioredoxin-like"/>
    <property type="match status" value="1"/>
</dbReference>
<dbReference type="SUPFAM" id="SSF48208">
    <property type="entry name" value="Six-hairpin glycosidases"/>
    <property type="match status" value="1"/>
</dbReference>
<sequence length="719" mass="83163">MLIINIIIHTFHFIYMRILPLLLIISCFFISCNRKQNKEENHKYTNDLINESSPYLLQHAHNPVDWKAWNKETLDKAKAENKLIIISVGYSACHWCHVMEEESFENEAVAKLMNDNFISIKVDREERPDIDKIYMNAVQLMTGRGGWPLNCIALPDGRPIFGGTYFTKEEWTKALTELSNLYKNNPKKANEYADKLIKGVQESQLITVNNDEANFKKSDVFTSVELWQKDLDYKEGGLAGDTKFPMPASLSFLLRYSIQNKDKAIQTYVETTLTKMANGGIYDAIGGGFARYSTDEKWHVPHFEKMLYDNAQLVSLYSDAYLVTKNELYKKTVVETLNFVEKELMAPNGAFYSSLDADSKNKANKLEEGAYYIWKKEELQTLLKSDFSLFQEYYNSNENGLWENGNYILFKDQSDKEFALKNRLTLTELETKVKNWKQVLLKERNKRPRPHLDNKTLTSWNALMIKGYVSAYRAFKNPHYKEIAIKNANFILNNQLKKDGSLNHSYKDGKSTITGFSEDYATVIDAFIAVYQITFDEKWLIKAKQLTDYTMTNFWDKKTGMFYFTSKTSTNLIARKMEIADNVIPGSNSILAHNLFLLGHYYSNETYSKTAQKMLNNVKEKVLQSPAEYYNWLDLMLNYTHNYFEVAISGKVAIDKTIQLQSYYLPNILIAGATKDSKLPILENRFIDNETYIYVCVDKACKMPEKDVVIAVNKIKNSL</sequence>
<evidence type="ECO:0000259" key="2">
    <source>
        <dbReference type="Pfam" id="PF03190"/>
    </source>
</evidence>
<evidence type="ECO:0000256" key="1">
    <source>
        <dbReference type="SAM" id="Phobius"/>
    </source>
</evidence>
<evidence type="ECO:0000313" key="3">
    <source>
        <dbReference type="EMBL" id="MDR7211755.1"/>
    </source>
</evidence>
<dbReference type="InterPro" id="IPR004879">
    <property type="entry name" value="Ssp411-like_TRX"/>
</dbReference>
<dbReference type="Proteomes" id="UP001269081">
    <property type="component" value="Unassembled WGS sequence"/>
</dbReference>
<evidence type="ECO:0000313" key="4">
    <source>
        <dbReference type="Proteomes" id="UP001269081"/>
    </source>
</evidence>
<dbReference type="InterPro" id="IPR012341">
    <property type="entry name" value="6hp_glycosidase-like_sf"/>
</dbReference>
<dbReference type="RefSeq" id="WP_310283107.1">
    <property type="nucleotide sequence ID" value="NZ_JAVDWQ010000015.1"/>
</dbReference>
<dbReference type="CDD" id="cd02955">
    <property type="entry name" value="SSP411"/>
    <property type="match status" value="1"/>
</dbReference>
<gene>
    <name evidence="3" type="ORF">J2W48_003712</name>
</gene>
<dbReference type="EMBL" id="JAVDWQ010000015">
    <property type="protein sequence ID" value="MDR7211755.1"/>
    <property type="molecule type" value="Genomic_DNA"/>
</dbReference>
<reference evidence="3 4" key="1">
    <citation type="submission" date="2023-07" db="EMBL/GenBank/DDBJ databases">
        <title>Sorghum-associated microbial communities from plants grown in Nebraska, USA.</title>
        <authorList>
            <person name="Schachtman D."/>
        </authorList>
    </citation>
    <scope>NUCLEOTIDE SEQUENCE [LARGE SCALE GENOMIC DNA]</scope>
    <source>
        <strain evidence="3 4">4129</strain>
    </source>
</reference>
<dbReference type="PIRSF" id="PIRSF006402">
    <property type="entry name" value="UCP006402_thioredoxin"/>
    <property type="match status" value="1"/>
</dbReference>
<dbReference type="PANTHER" id="PTHR42899">
    <property type="entry name" value="SPERMATOGENESIS-ASSOCIATED PROTEIN 20"/>
    <property type="match status" value="1"/>
</dbReference>
<dbReference type="Gene3D" id="1.50.10.20">
    <property type="match status" value="1"/>
</dbReference>
<dbReference type="PANTHER" id="PTHR42899:SF1">
    <property type="entry name" value="SPERMATOGENESIS-ASSOCIATED PROTEIN 20"/>
    <property type="match status" value="1"/>
</dbReference>
<dbReference type="InterPro" id="IPR024705">
    <property type="entry name" value="Ssp411"/>
</dbReference>
<organism evidence="3 4">
    <name type="scientific">Flavobacterium piscis</name>
    <dbReference type="NCBI Taxonomy" id="1114874"/>
    <lineage>
        <taxon>Bacteria</taxon>
        <taxon>Pseudomonadati</taxon>
        <taxon>Bacteroidota</taxon>
        <taxon>Flavobacteriia</taxon>
        <taxon>Flavobacteriales</taxon>
        <taxon>Flavobacteriaceae</taxon>
        <taxon>Flavobacterium</taxon>
    </lineage>
</organism>
<comment type="caution">
    <text evidence="3">The sequence shown here is derived from an EMBL/GenBank/DDBJ whole genome shotgun (WGS) entry which is preliminary data.</text>
</comment>
<dbReference type="InterPro" id="IPR008928">
    <property type="entry name" value="6-hairpin_glycosidase_sf"/>
</dbReference>
<keyword evidence="1" id="KW-1133">Transmembrane helix</keyword>
<feature type="transmembrane region" description="Helical" evidence="1">
    <location>
        <begin position="12"/>
        <end position="31"/>
    </location>
</feature>
<keyword evidence="4" id="KW-1185">Reference proteome</keyword>
<proteinExistence type="predicted"/>
<feature type="domain" description="Spermatogenesis-associated protein 20-like TRX" evidence="2">
    <location>
        <begin position="45"/>
        <end position="198"/>
    </location>
</feature>
<keyword evidence="1" id="KW-0812">Transmembrane</keyword>
<dbReference type="Gene3D" id="1.50.10.10">
    <property type="match status" value="1"/>
</dbReference>
<dbReference type="Pfam" id="PF03190">
    <property type="entry name" value="Thioredox_DsbH"/>
    <property type="match status" value="1"/>
</dbReference>
<dbReference type="Gene3D" id="3.40.30.10">
    <property type="entry name" value="Glutaredoxin"/>
    <property type="match status" value="1"/>
</dbReference>
<protein>
    <submittedName>
        <fullName evidence="3">Uncharacterized protein YyaL (SSP411 family)</fullName>
    </submittedName>
</protein>
<accession>A0ABU1YBY2</accession>
<name>A0ABU1YBY2_9FLAO</name>